<name>A0A1P8UXQ4_9RHOB</name>
<dbReference type="Proteomes" id="UP000187059">
    <property type="component" value="Chromosome"/>
</dbReference>
<dbReference type="EMBL" id="CP015093">
    <property type="protein sequence ID" value="APZ54171.1"/>
    <property type="molecule type" value="Genomic_DNA"/>
</dbReference>
<dbReference type="RefSeq" id="WP_076703431.1">
    <property type="nucleotide sequence ID" value="NZ_CP015093.1"/>
</dbReference>
<sequence length="333" mass="36661">MSGLYEDDFVERLRRGAEALAPEWGLGPDTTIRLLTLSENATFLAEDPARDAPLILRVHRPDYHSRAEIESELAWISALRESGAVLTPEPLRLRDGSHIASFEESGQTRHVVGFEFMPGREPDADASLVPGFETLGAISAQLHGHSRNWTPPEHFLRKTWNFETAFGPAPLWGDWRAALGLTVAQGALLERLCNVLEQKLAAYGAGPERFGLVHADLRLANLLADGDNLAVIDFDDCGFSWFIYDFAAAISFLETDSIVPALQAAWVRGYRSVAPLSDEDVAMIPTFIMFRRLLLTAWIASHAETETAAMAGHAAYTEGTVALAEAYLAEQER</sequence>
<accession>A0A1P8UXQ4</accession>
<evidence type="ECO:0000259" key="2">
    <source>
        <dbReference type="Pfam" id="PF01636"/>
    </source>
</evidence>
<dbReference type="SUPFAM" id="SSF56112">
    <property type="entry name" value="Protein kinase-like (PK-like)"/>
    <property type="match status" value="1"/>
</dbReference>
<keyword evidence="3" id="KW-0808">Transferase</keyword>
<dbReference type="InterPro" id="IPR050249">
    <property type="entry name" value="Pseudomonas-type_ThrB"/>
</dbReference>
<keyword evidence="4" id="KW-1185">Reference proteome</keyword>
<dbReference type="STRING" id="1250539.Ga0080574_TMP3837"/>
<reference evidence="3 4" key="1">
    <citation type="submission" date="2016-04" db="EMBL/GenBank/DDBJ databases">
        <title>Deep-sea bacteria in the southern Pacific.</title>
        <authorList>
            <person name="Tang K."/>
        </authorList>
    </citation>
    <scope>NUCLEOTIDE SEQUENCE [LARGE SCALE GENOMIC DNA]</scope>
    <source>
        <strain evidence="3 4">JLT2014</strain>
    </source>
</reference>
<dbReference type="Pfam" id="PF01636">
    <property type="entry name" value="APH"/>
    <property type="match status" value="1"/>
</dbReference>
<keyword evidence="3" id="KW-0418">Kinase</keyword>
<organism evidence="3 4">
    <name type="scientific">Salipiger abyssi</name>
    <dbReference type="NCBI Taxonomy" id="1250539"/>
    <lineage>
        <taxon>Bacteria</taxon>
        <taxon>Pseudomonadati</taxon>
        <taxon>Pseudomonadota</taxon>
        <taxon>Alphaproteobacteria</taxon>
        <taxon>Rhodobacterales</taxon>
        <taxon>Roseobacteraceae</taxon>
        <taxon>Salipiger</taxon>
    </lineage>
</organism>
<protein>
    <submittedName>
        <fullName evidence="3">Putative homoserine kinase type II (Protein kinase fold)</fullName>
    </submittedName>
</protein>
<proteinExistence type="inferred from homology"/>
<dbReference type="KEGG" id="paby:Ga0080574_TMP3837"/>
<dbReference type="PANTHER" id="PTHR21064">
    <property type="entry name" value="AMINOGLYCOSIDE PHOSPHOTRANSFERASE DOMAIN-CONTAINING PROTEIN-RELATED"/>
    <property type="match status" value="1"/>
</dbReference>
<dbReference type="Gene3D" id="3.90.1200.10">
    <property type="match status" value="1"/>
</dbReference>
<dbReference type="GO" id="GO:0019202">
    <property type="term" value="F:amino acid kinase activity"/>
    <property type="evidence" value="ECO:0007669"/>
    <property type="project" value="TreeGrafter"/>
</dbReference>
<comment type="similarity">
    <text evidence="1">Belongs to the pseudomonas-type ThrB family.</text>
</comment>
<dbReference type="InterPro" id="IPR002575">
    <property type="entry name" value="Aminoglycoside_PTrfase"/>
</dbReference>
<feature type="domain" description="Aminoglycoside phosphotransferase" evidence="2">
    <location>
        <begin position="38"/>
        <end position="276"/>
    </location>
</feature>
<dbReference type="AlphaFoldDB" id="A0A1P8UXQ4"/>
<evidence type="ECO:0000256" key="1">
    <source>
        <dbReference type="ARBA" id="ARBA00038240"/>
    </source>
</evidence>
<evidence type="ECO:0000313" key="3">
    <source>
        <dbReference type="EMBL" id="APZ54171.1"/>
    </source>
</evidence>
<evidence type="ECO:0000313" key="4">
    <source>
        <dbReference type="Proteomes" id="UP000187059"/>
    </source>
</evidence>
<gene>
    <name evidence="3" type="ORF">Ga0080574_TMP3837</name>
</gene>
<dbReference type="InterPro" id="IPR011009">
    <property type="entry name" value="Kinase-like_dom_sf"/>
</dbReference>
<dbReference type="PANTHER" id="PTHR21064:SF6">
    <property type="entry name" value="AMINOGLYCOSIDE PHOSPHOTRANSFERASE DOMAIN-CONTAINING PROTEIN"/>
    <property type="match status" value="1"/>
</dbReference>
<dbReference type="OrthoDB" id="241498at2"/>